<name>A0AAD6ULN2_9AGAR</name>
<evidence type="ECO:0000313" key="2">
    <source>
        <dbReference type="EMBL" id="KAJ7190135.1"/>
    </source>
</evidence>
<dbReference type="Gene3D" id="2.60.40.2300">
    <property type="entry name" value="Neutral/alkaline non-lysosomal ceramidase, C-terminal domain"/>
    <property type="match status" value="1"/>
</dbReference>
<evidence type="ECO:0000259" key="1">
    <source>
        <dbReference type="Pfam" id="PF17048"/>
    </source>
</evidence>
<reference evidence="2" key="1">
    <citation type="submission" date="2023-03" db="EMBL/GenBank/DDBJ databases">
        <title>Massive genome expansion in bonnet fungi (Mycena s.s.) driven by repeated elements and novel gene families across ecological guilds.</title>
        <authorList>
            <consortium name="Lawrence Berkeley National Laboratory"/>
            <person name="Harder C.B."/>
            <person name="Miyauchi S."/>
            <person name="Viragh M."/>
            <person name="Kuo A."/>
            <person name="Thoen E."/>
            <person name="Andreopoulos B."/>
            <person name="Lu D."/>
            <person name="Skrede I."/>
            <person name="Drula E."/>
            <person name="Henrissat B."/>
            <person name="Morin E."/>
            <person name="Kohler A."/>
            <person name="Barry K."/>
            <person name="LaButti K."/>
            <person name="Morin E."/>
            <person name="Salamov A."/>
            <person name="Lipzen A."/>
            <person name="Mereny Z."/>
            <person name="Hegedus B."/>
            <person name="Baldrian P."/>
            <person name="Stursova M."/>
            <person name="Weitz H."/>
            <person name="Taylor A."/>
            <person name="Grigoriev I.V."/>
            <person name="Nagy L.G."/>
            <person name="Martin F."/>
            <person name="Kauserud H."/>
        </authorList>
    </citation>
    <scope>NUCLEOTIDE SEQUENCE</scope>
    <source>
        <strain evidence="2">9144</strain>
    </source>
</reference>
<dbReference type="EMBL" id="JARJCW010000156">
    <property type="protein sequence ID" value="KAJ7190135.1"/>
    <property type="molecule type" value="Genomic_DNA"/>
</dbReference>
<organism evidence="2 3">
    <name type="scientific">Mycena pura</name>
    <dbReference type="NCBI Taxonomy" id="153505"/>
    <lineage>
        <taxon>Eukaryota</taxon>
        <taxon>Fungi</taxon>
        <taxon>Dikarya</taxon>
        <taxon>Basidiomycota</taxon>
        <taxon>Agaricomycotina</taxon>
        <taxon>Agaricomycetes</taxon>
        <taxon>Agaricomycetidae</taxon>
        <taxon>Agaricales</taxon>
        <taxon>Marasmiineae</taxon>
        <taxon>Mycenaceae</taxon>
        <taxon>Mycena</taxon>
    </lineage>
</organism>
<protein>
    <recommendedName>
        <fullName evidence="1">Neutral/alkaline non-lysosomal ceramidase C-terminal domain-containing protein</fullName>
    </recommendedName>
</protein>
<feature type="domain" description="Neutral/alkaline non-lysosomal ceramidase C-terminal" evidence="1">
    <location>
        <begin position="8"/>
        <end position="54"/>
    </location>
</feature>
<evidence type="ECO:0000313" key="3">
    <source>
        <dbReference type="Proteomes" id="UP001219525"/>
    </source>
</evidence>
<keyword evidence="3" id="KW-1185">Reference proteome</keyword>
<sequence length="78" mass="8779">MPTLCSTAVVQNILRVEESFLSVDQLVVEDGARWEAARSDSHPSTIYSWTRASTVRLFDVLLPVNPMQVAQLIFRCGR</sequence>
<dbReference type="InterPro" id="IPR031331">
    <property type="entry name" value="NEUT/ALK_ceramidase_C"/>
</dbReference>
<gene>
    <name evidence="2" type="ORF">GGX14DRAFT_382504</name>
</gene>
<proteinExistence type="predicted"/>
<dbReference type="Proteomes" id="UP001219525">
    <property type="component" value="Unassembled WGS sequence"/>
</dbReference>
<dbReference type="AlphaFoldDB" id="A0AAD6ULN2"/>
<dbReference type="Pfam" id="PF17048">
    <property type="entry name" value="Ceramidse_alk_C"/>
    <property type="match status" value="1"/>
</dbReference>
<accession>A0AAD6ULN2</accession>
<dbReference type="InterPro" id="IPR038445">
    <property type="entry name" value="NCDase_C_sf"/>
</dbReference>
<comment type="caution">
    <text evidence="2">The sequence shown here is derived from an EMBL/GenBank/DDBJ whole genome shotgun (WGS) entry which is preliminary data.</text>
</comment>